<feature type="coiled-coil region" evidence="1">
    <location>
        <begin position="199"/>
        <end position="226"/>
    </location>
</feature>
<dbReference type="EMBL" id="CAEZYX010000017">
    <property type="protein sequence ID" value="CAB4737161.1"/>
    <property type="molecule type" value="Genomic_DNA"/>
</dbReference>
<evidence type="ECO:0000256" key="2">
    <source>
        <dbReference type="SAM" id="MobiDB-lite"/>
    </source>
</evidence>
<sequence length="283" mass="31065">MSEKNFLSWVGFKGEDKTLTTSTSASAPTTNAIERIRELESQLNDLRSRRDITALSKEEFEILATETAMSIIKTAQQREAKASTTAEKVLSESQRSARSALEAAEAKAKATLSQAESRGRKYIEAAESDASDLISNAENEAEELISTKKREGSTITSSAKRDADRLVLEATTEVAEYRQWLSGVITEAERLYRIQTQSLDAAESAIAQSRNRLESAFTRLAELQKSVQAAINPDGTPQGDAKVQARISIVRDGNSQISKPVVKKVTKRVAASKTRKKAVKKKR</sequence>
<dbReference type="AlphaFoldDB" id="A0A6J7JAG9"/>
<reference evidence="8" key="1">
    <citation type="submission" date="2020-05" db="EMBL/GenBank/DDBJ databases">
        <authorList>
            <person name="Chiriac C."/>
            <person name="Salcher M."/>
            <person name="Ghai R."/>
            <person name="Kavagutti S V."/>
        </authorList>
    </citation>
    <scope>NUCLEOTIDE SEQUENCE</scope>
</reference>
<evidence type="ECO:0000313" key="4">
    <source>
        <dbReference type="EMBL" id="CAB4675542.1"/>
    </source>
</evidence>
<accession>A0A6J7JAG9</accession>
<evidence type="ECO:0000313" key="6">
    <source>
        <dbReference type="EMBL" id="CAB4784677.1"/>
    </source>
</evidence>
<evidence type="ECO:0000313" key="11">
    <source>
        <dbReference type="EMBL" id="CAB5058646.1"/>
    </source>
</evidence>
<evidence type="ECO:0000256" key="1">
    <source>
        <dbReference type="SAM" id="Coils"/>
    </source>
</evidence>
<evidence type="ECO:0000313" key="3">
    <source>
        <dbReference type="EMBL" id="CAB4584997.1"/>
    </source>
</evidence>
<evidence type="ECO:0000313" key="8">
    <source>
        <dbReference type="EMBL" id="CAB4939584.1"/>
    </source>
</evidence>
<dbReference type="EMBL" id="CAFBOI010000012">
    <property type="protein sequence ID" value="CAB4972341.1"/>
    <property type="molecule type" value="Genomic_DNA"/>
</dbReference>
<evidence type="ECO:0000313" key="5">
    <source>
        <dbReference type="EMBL" id="CAB4737161.1"/>
    </source>
</evidence>
<dbReference type="EMBL" id="CAFBNI010000012">
    <property type="protein sequence ID" value="CAB4939584.1"/>
    <property type="molecule type" value="Genomic_DNA"/>
</dbReference>
<evidence type="ECO:0000313" key="10">
    <source>
        <dbReference type="EMBL" id="CAB5009349.1"/>
    </source>
</evidence>
<dbReference type="EMBL" id="CAFAAE010000011">
    <property type="protein sequence ID" value="CAB4784677.1"/>
    <property type="molecule type" value="Genomic_DNA"/>
</dbReference>
<organism evidence="8">
    <name type="scientific">freshwater metagenome</name>
    <dbReference type="NCBI Taxonomy" id="449393"/>
    <lineage>
        <taxon>unclassified sequences</taxon>
        <taxon>metagenomes</taxon>
        <taxon>ecological metagenomes</taxon>
    </lineage>
</organism>
<proteinExistence type="predicted"/>
<name>A0A6J7JAG9_9ZZZZ</name>
<dbReference type="EMBL" id="CAFBQT010000006">
    <property type="protein sequence ID" value="CAB5058646.1"/>
    <property type="molecule type" value="Genomic_DNA"/>
</dbReference>
<feature type="region of interest" description="Disordered" evidence="2">
    <location>
        <begin position="262"/>
        <end position="283"/>
    </location>
</feature>
<dbReference type="EMBL" id="CAEZUF010000006">
    <property type="protein sequence ID" value="CAB4584997.1"/>
    <property type="molecule type" value="Genomic_DNA"/>
</dbReference>
<evidence type="ECO:0000313" key="7">
    <source>
        <dbReference type="EMBL" id="CAB4797894.1"/>
    </source>
</evidence>
<evidence type="ECO:0000313" key="9">
    <source>
        <dbReference type="EMBL" id="CAB4972341.1"/>
    </source>
</evidence>
<dbReference type="EMBL" id="CAFAAT010000006">
    <property type="protein sequence ID" value="CAB4797894.1"/>
    <property type="molecule type" value="Genomic_DNA"/>
</dbReference>
<feature type="coiled-coil region" evidence="1">
    <location>
        <begin position="98"/>
        <end position="143"/>
    </location>
</feature>
<gene>
    <name evidence="3" type="ORF">UFOPK1791_00156</name>
    <name evidence="4" type="ORF">UFOPK2312_00832</name>
    <name evidence="5" type="ORF">UFOPK2802_00304</name>
    <name evidence="6" type="ORF">UFOPK2982_00155</name>
    <name evidence="7" type="ORF">UFOPK3083_00152</name>
    <name evidence="8" type="ORF">UFOPK3783_00232</name>
    <name evidence="9" type="ORF">UFOPK3948_00219</name>
    <name evidence="10" type="ORF">UFOPK4113_00203</name>
    <name evidence="11" type="ORF">UFOPK4355_00113</name>
</gene>
<keyword evidence="1" id="KW-0175">Coiled coil</keyword>
<dbReference type="EMBL" id="CAFBPL010000011">
    <property type="protein sequence ID" value="CAB5009349.1"/>
    <property type="molecule type" value="Genomic_DNA"/>
</dbReference>
<dbReference type="EMBL" id="CAEZWY010000100">
    <property type="protein sequence ID" value="CAB4675542.1"/>
    <property type="molecule type" value="Genomic_DNA"/>
</dbReference>
<feature type="compositionally biased region" description="Basic residues" evidence="2">
    <location>
        <begin position="273"/>
        <end position="283"/>
    </location>
</feature>
<protein>
    <submittedName>
        <fullName evidence="8">Unannotated protein</fullName>
    </submittedName>
</protein>